<dbReference type="GO" id="GO:0008270">
    <property type="term" value="F:zinc ion binding"/>
    <property type="evidence" value="ECO:0007669"/>
    <property type="project" value="UniProtKB-KW"/>
</dbReference>
<dbReference type="InterPro" id="IPR054722">
    <property type="entry name" value="PolX-like_BBD"/>
</dbReference>
<dbReference type="EMBL" id="BKCJ010006070">
    <property type="protein sequence ID" value="GEU70196.1"/>
    <property type="molecule type" value="Genomic_DNA"/>
</dbReference>
<evidence type="ECO:0000256" key="1">
    <source>
        <dbReference type="PROSITE-ProRule" id="PRU00047"/>
    </source>
</evidence>
<keyword evidence="1" id="KW-0479">Metal-binding</keyword>
<keyword evidence="1" id="KW-0863">Zinc-finger</keyword>
<keyword evidence="1" id="KW-0862">Zinc</keyword>
<name>A0A6L2M856_TANCI</name>
<reference evidence="4" key="1">
    <citation type="journal article" date="2019" name="Sci. Rep.">
        <title>Draft genome of Tanacetum cinerariifolium, the natural source of mosquito coil.</title>
        <authorList>
            <person name="Yamashiro T."/>
            <person name="Shiraishi A."/>
            <person name="Satake H."/>
            <person name="Nakayama K."/>
        </authorList>
    </citation>
    <scope>NUCLEOTIDE SEQUENCE</scope>
</reference>
<organism evidence="4">
    <name type="scientific">Tanacetum cinerariifolium</name>
    <name type="common">Dalmatian daisy</name>
    <name type="synonym">Chrysanthemum cinerariifolium</name>
    <dbReference type="NCBI Taxonomy" id="118510"/>
    <lineage>
        <taxon>Eukaryota</taxon>
        <taxon>Viridiplantae</taxon>
        <taxon>Streptophyta</taxon>
        <taxon>Embryophyta</taxon>
        <taxon>Tracheophyta</taxon>
        <taxon>Spermatophyta</taxon>
        <taxon>Magnoliopsida</taxon>
        <taxon>eudicotyledons</taxon>
        <taxon>Gunneridae</taxon>
        <taxon>Pentapetalae</taxon>
        <taxon>asterids</taxon>
        <taxon>campanulids</taxon>
        <taxon>Asterales</taxon>
        <taxon>Asteraceae</taxon>
        <taxon>Asteroideae</taxon>
        <taxon>Anthemideae</taxon>
        <taxon>Anthemidinae</taxon>
        <taxon>Tanacetum</taxon>
    </lineage>
</organism>
<gene>
    <name evidence="4" type="ORF">Tci_042174</name>
</gene>
<evidence type="ECO:0000313" key="4">
    <source>
        <dbReference type="EMBL" id="GEU70196.1"/>
    </source>
</evidence>
<dbReference type="InterPro" id="IPR025724">
    <property type="entry name" value="GAG-pre-integrase_dom"/>
</dbReference>
<dbReference type="AlphaFoldDB" id="A0A6L2M856"/>
<accession>A0A6L2M856</accession>
<dbReference type="GO" id="GO:0003676">
    <property type="term" value="F:nucleic acid binding"/>
    <property type="evidence" value="ECO:0007669"/>
    <property type="project" value="InterPro"/>
</dbReference>
<dbReference type="Pfam" id="PF00098">
    <property type="entry name" value="zf-CCHC"/>
    <property type="match status" value="1"/>
</dbReference>
<dbReference type="PROSITE" id="PS50158">
    <property type="entry name" value="ZF_CCHC"/>
    <property type="match status" value="1"/>
</dbReference>
<dbReference type="Gene3D" id="4.10.60.10">
    <property type="entry name" value="Zinc finger, CCHC-type"/>
    <property type="match status" value="1"/>
</dbReference>
<feature type="region of interest" description="Disordered" evidence="2">
    <location>
        <begin position="257"/>
        <end position="279"/>
    </location>
</feature>
<dbReference type="PANTHER" id="PTHR34676:SF17">
    <property type="entry name" value="OS06G0684500 PROTEIN"/>
    <property type="match status" value="1"/>
</dbReference>
<dbReference type="SUPFAM" id="SSF57756">
    <property type="entry name" value="Retrovirus zinc finger-like domains"/>
    <property type="match status" value="1"/>
</dbReference>
<dbReference type="Pfam" id="PF14223">
    <property type="entry name" value="Retrotran_gag_2"/>
    <property type="match status" value="1"/>
</dbReference>
<dbReference type="InterPro" id="IPR001878">
    <property type="entry name" value="Znf_CCHC"/>
</dbReference>
<evidence type="ECO:0000259" key="3">
    <source>
        <dbReference type="PROSITE" id="PS50158"/>
    </source>
</evidence>
<dbReference type="Pfam" id="PF13976">
    <property type="entry name" value="gag_pre-integrs"/>
    <property type="match status" value="1"/>
</dbReference>
<dbReference type="InterPro" id="IPR013103">
    <property type="entry name" value="RVT_2"/>
</dbReference>
<dbReference type="PANTHER" id="PTHR34676">
    <property type="entry name" value="DUF4219 DOMAIN-CONTAINING PROTEIN-RELATED"/>
    <property type="match status" value="1"/>
</dbReference>
<dbReference type="InterPro" id="IPR036875">
    <property type="entry name" value="Znf_CCHC_sf"/>
</dbReference>
<protein>
    <submittedName>
        <fullName evidence="4">Copia protein</fullName>
    </submittedName>
</protein>
<evidence type="ECO:0000256" key="2">
    <source>
        <dbReference type="SAM" id="MobiDB-lite"/>
    </source>
</evidence>
<dbReference type="Pfam" id="PF07727">
    <property type="entry name" value="RVT_2"/>
    <property type="match status" value="1"/>
</dbReference>
<proteinExistence type="predicted"/>
<feature type="domain" description="CCHC-type" evidence="3">
    <location>
        <begin position="308"/>
        <end position="323"/>
    </location>
</feature>
<comment type="caution">
    <text evidence="4">The sequence shown here is derived from an EMBL/GenBank/DDBJ whole genome shotgun (WGS) entry which is preliminary data.</text>
</comment>
<dbReference type="SMART" id="SM00343">
    <property type="entry name" value="ZnF_C2HC"/>
    <property type="match status" value="1"/>
</dbReference>
<sequence>MTIIGTKWVFRNKLDENGIVSRNKARLVAQGYNQQEGIDYDETYAPVARLESIRILLAYVCALDFKLFQMNVKSAFLNGFINEVYKMVLDNDGVALKTTKEKVKSLALKSKVTREQTSDNSDSQGGSDEYVGEEEAEAFNLMAKNFHKDLETKLMKEIAYKLIKEDQKKQLGKNNKAKMTLYNSLPRKEYERVFMCKTAKEVWHTLIITHKGNSQVKNCKIDLLTQEYEKFSVYKMVLDNDGVALKTTKEKVKSLALKSKVTREQTSDNSDSQGGSDEYVGEEEAEAFNLMAKNFHKGGESSKQKGVCYNCGVEGHFSSECTKPKENKDFVEKAWSDSEDGDEPQNYTTCLLVIDSQEIVDSGCTKHVTGNRRFFTSYKTYNGEHVVFRSNLKGKVIGEGQLCDDDCVVSFTKVDCNISKNGKTLAKGHNRNGLYTCKLEDNSKQQICLASMVDNSMLWHRRLGYTNMRLVQNLSSNELVRNLPKLNFERHFCDTCGLGSQGYSQTSKACIVLNKETMRIKESLKTTFDESLPEPKSSPSSEYDRINEPIVQDLNGSSSLQVNFWIKAILKVSKKLKLT</sequence>
<dbReference type="Pfam" id="PF22936">
    <property type="entry name" value="Pol_BBD"/>
    <property type="match status" value="1"/>
</dbReference>